<proteinExistence type="predicted"/>
<comment type="caution">
    <text evidence="1">The sequence shown here is derived from an EMBL/GenBank/DDBJ whole genome shotgun (WGS) entry which is preliminary data.</text>
</comment>
<accession>A0A645E2N5</accession>
<reference evidence="1" key="1">
    <citation type="submission" date="2019-08" db="EMBL/GenBank/DDBJ databases">
        <authorList>
            <person name="Kucharzyk K."/>
            <person name="Murdoch R.W."/>
            <person name="Higgins S."/>
            <person name="Loffler F."/>
        </authorList>
    </citation>
    <scope>NUCLEOTIDE SEQUENCE</scope>
</reference>
<dbReference type="AlphaFoldDB" id="A0A645E2N5"/>
<gene>
    <name evidence="1" type="ORF">SDC9_142981</name>
</gene>
<protein>
    <submittedName>
        <fullName evidence="1">Uncharacterized protein</fullName>
    </submittedName>
</protein>
<name>A0A645E2N5_9ZZZZ</name>
<evidence type="ECO:0000313" key="1">
    <source>
        <dbReference type="EMBL" id="MPM95826.1"/>
    </source>
</evidence>
<organism evidence="1">
    <name type="scientific">bioreactor metagenome</name>
    <dbReference type="NCBI Taxonomy" id="1076179"/>
    <lineage>
        <taxon>unclassified sequences</taxon>
        <taxon>metagenomes</taxon>
        <taxon>ecological metagenomes</taxon>
    </lineage>
</organism>
<dbReference type="EMBL" id="VSSQ01042271">
    <property type="protein sequence ID" value="MPM95826.1"/>
    <property type="molecule type" value="Genomic_DNA"/>
</dbReference>
<sequence length="72" mass="8461">MKTLKDIMEEVKEAIKGNEGFNMDSIFPFYLHARRINITQIELVDHYCGTKLTSFIKRNGRQLDINTSLWNL</sequence>